<sequence>MVDIAVPYADENRNHVLLGEWRRQGGEALPAPPLILPRHSEGAYRVRIRAQRMLDVSVEDQYSDAIAGDTGGPGGHLESMVVTHIMLSGELRFASRKQQSRVGAGTLCVRRNEEPWDFEYARGTRAVVVGLPASALRFPSNTLAVTADQASPAARLLLAQLRLFAELSDELGPAAATAARDATAELFQGLLNDQVVDDADFTPALLEAARGYIEDRLLDDPDLNPRAIADALRVSVRTLYRVFAQQATSSVMAYVRERRLDRARADLVSTRLTVSEVAARWHFADGSHFVKAYKKRFGETPTAGRRG</sequence>
<dbReference type="InterPro" id="IPR009057">
    <property type="entry name" value="Homeodomain-like_sf"/>
</dbReference>
<dbReference type="Proteomes" id="UP000324965">
    <property type="component" value="Unassembled WGS sequence"/>
</dbReference>
<dbReference type="EMBL" id="VDFC01000011">
    <property type="protein sequence ID" value="KAA0942011.1"/>
    <property type="molecule type" value="Genomic_DNA"/>
</dbReference>
<dbReference type="InterPro" id="IPR035418">
    <property type="entry name" value="AraC-bd_2"/>
</dbReference>
<evidence type="ECO:0000259" key="4">
    <source>
        <dbReference type="PROSITE" id="PS01124"/>
    </source>
</evidence>
<reference evidence="5 6" key="1">
    <citation type="submission" date="2019-05" db="EMBL/GenBank/DDBJ databases">
        <authorList>
            <person name="Hariharan J."/>
            <person name="Choudoir M.J."/>
            <person name="Diebold P."/>
            <person name="Panke-Buisse K."/>
            <person name="Buckley D.H."/>
        </authorList>
    </citation>
    <scope>NUCLEOTIDE SEQUENCE [LARGE SCALE GENOMIC DNA]</scope>
    <source>
        <strain evidence="5 6">SUN51</strain>
    </source>
</reference>
<evidence type="ECO:0000256" key="2">
    <source>
        <dbReference type="ARBA" id="ARBA00023125"/>
    </source>
</evidence>
<dbReference type="OrthoDB" id="9799345at2"/>
<dbReference type="PANTHER" id="PTHR46796:SF6">
    <property type="entry name" value="ARAC SUBFAMILY"/>
    <property type="match status" value="1"/>
</dbReference>
<dbReference type="PANTHER" id="PTHR46796">
    <property type="entry name" value="HTH-TYPE TRANSCRIPTIONAL ACTIVATOR RHAS-RELATED"/>
    <property type="match status" value="1"/>
</dbReference>
<organism evidence="5 6">
    <name type="scientific">Streptomyces apricus</name>
    <dbReference type="NCBI Taxonomy" id="1828112"/>
    <lineage>
        <taxon>Bacteria</taxon>
        <taxon>Bacillati</taxon>
        <taxon>Actinomycetota</taxon>
        <taxon>Actinomycetes</taxon>
        <taxon>Kitasatosporales</taxon>
        <taxon>Streptomycetaceae</taxon>
        <taxon>Streptomyces</taxon>
    </lineage>
</organism>
<dbReference type="PROSITE" id="PS01124">
    <property type="entry name" value="HTH_ARAC_FAMILY_2"/>
    <property type="match status" value="1"/>
</dbReference>
<keyword evidence="3" id="KW-0804">Transcription</keyword>
<dbReference type="GO" id="GO:0043565">
    <property type="term" value="F:sequence-specific DNA binding"/>
    <property type="evidence" value="ECO:0007669"/>
    <property type="project" value="InterPro"/>
</dbReference>
<keyword evidence="1" id="KW-0805">Transcription regulation</keyword>
<dbReference type="InterPro" id="IPR050204">
    <property type="entry name" value="AraC_XylS_family_regulators"/>
</dbReference>
<evidence type="ECO:0000313" key="5">
    <source>
        <dbReference type="EMBL" id="KAA0942011.1"/>
    </source>
</evidence>
<dbReference type="AlphaFoldDB" id="A0A5B0BKM8"/>
<evidence type="ECO:0000256" key="1">
    <source>
        <dbReference type="ARBA" id="ARBA00023015"/>
    </source>
</evidence>
<name>A0A5B0BKM8_9ACTN</name>
<dbReference type="Pfam" id="PF12833">
    <property type="entry name" value="HTH_18"/>
    <property type="match status" value="1"/>
</dbReference>
<dbReference type="GO" id="GO:0003700">
    <property type="term" value="F:DNA-binding transcription factor activity"/>
    <property type="evidence" value="ECO:0007669"/>
    <property type="project" value="InterPro"/>
</dbReference>
<evidence type="ECO:0000313" key="6">
    <source>
        <dbReference type="Proteomes" id="UP000324965"/>
    </source>
</evidence>
<dbReference type="Gene3D" id="1.10.10.60">
    <property type="entry name" value="Homeodomain-like"/>
    <property type="match status" value="1"/>
</dbReference>
<protein>
    <submittedName>
        <fullName evidence="5">Helix-turn-helix transcriptional regulator</fullName>
    </submittedName>
</protein>
<dbReference type="SUPFAM" id="SSF46689">
    <property type="entry name" value="Homeodomain-like"/>
    <property type="match status" value="1"/>
</dbReference>
<dbReference type="Pfam" id="PF14525">
    <property type="entry name" value="AraC_binding_2"/>
    <property type="match status" value="1"/>
</dbReference>
<accession>A0A5B0BKM8</accession>
<keyword evidence="2" id="KW-0238">DNA-binding</keyword>
<feature type="domain" description="HTH araC/xylS-type" evidence="4">
    <location>
        <begin position="207"/>
        <end position="307"/>
    </location>
</feature>
<gene>
    <name evidence="5" type="ORF">FGF04_04235</name>
</gene>
<dbReference type="InterPro" id="IPR018060">
    <property type="entry name" value="HTH_AraC"/>
</dbReference>
<evidence type="ECO:0000256" key="3">
    <source>
        <dbReference type="ARBA" id="ARBA00023163"/>
    </source>
</evidence>
<comment type="caution">
    <text evidence="5">The sequence shown here is derived from an EMBL/GenBank/DDBJ whole genome shotgun (WGS) entry which is preliminary data.</text>
</comment>
<keyword evidence="6" id="KW-1185">Reference proteome</keyword>
<proteinExistence type="predicted"/>
<dbReference type="SMART" id="SM00342">
    <property type="entry name" value="HTH_ARAC"/>
    <property type="match status" value="1"/>
</dbReference>